<evidence type="ECO:0000313" key="3">
    <source>
        <dbReference type="Proteomes" id="UP000274822"/>
    </source>
</evidence>
<organism evidence="2 3">
    <name type="scientific">Jimgerdemannia flammicorona</name>
    <dbReference type="NCBI Taxonomy" id="994334"/>
    <lineage>
        <taxon>Eukaryota</taxon>
        <taxon>Fungi</taxon>
        <taxon>Fungi incertae sedis</taxon>
        <taxon>Mucoromycota</taxon>
        <taxon>Mucoromycotina</taxon>
        <taxon>Endogonomycetes</taxon>
        <taxon>Endogonales</taxon>
        <taxon>Endogonaceae</taxon>
        <taxon>Jimgerdemannia</taxon>
    </lineage>
</organism>
<gene>
    <name evidence="2" type="ORF">BC938DRAFT_472320</name>
</gene>
<name>A0A433Q6F2_9FUNG</name>
<protein>
    <submittedName>
        <fullName evidence="2">Uncharacterized protein</fullName>
    </submittedName>
</protein>
<feature type="region of interest" description="Disordered" evidence="1">
    <location>
        <begin position="80"/>
        <end position="127"/>
    </location>
</feature>
<proteinExistence type="predicted"/>
<keyword evidence="3" id="KW-1185">Reference proteome</keyword>
<reference evidence="2 3" key="1">
    <citation type="journal article" date="2018" name="New Phytol.">
        <title>Phylogenomics of Endogonaceae and evolution of mycorrhizas within Mucoromycota.</title>
        <authorList>
            <person name="Chang Y."/>
            <person name="Desiro A."/>
            <person name="Na H."/>
            <person name="Sandor L."/>
            <person name="Lipzen A."/>
            <person name="Clum A."/>
            <person name="Barry K."/>
            <person name="Grigoriev I.V."/>
            <person name="Martin F.M."/>
            <person name="Stajich J.E."/>
            <person name="Smith M.E."/>
            <person name="Bonito G."/>
            <person name="Spatafora J.W."/>
        </authorList>
    </citation>
    <scope>NUCLEOTIDE SEQUENCE [LARGE SCALE GENOMIC DNA]</scope>
    <source>
        <strain evidence="2 3">AD002</strain>
    </source>
</reference>
<evidence type="ECO:0000313" key="2">
    <source>
        <dbReference type="EMBL" id="RUS25331.1"/>
    </source>
</evidence>
<dbReference type="Proteomes" id="UP000274822">
    <property type="component" value="Unassembled WGS sequence"/>
</dbReference>
<dbReference type="EMBL" id="RBNJ01013287">
    <property type="protein sequence ID" value="RUS25331.1"/>
    <property type="molecule type" value="Genomic_DNA"/>
</dbReference>
<accession>A0A433Q6F2</accession>
<dbReference type="AlphaFoldDB" id="A0A433Q6F2"/>
<sequence>MPTLTANFVSQFSSGKSKKNPTLQALDVKRNGEARIAVKVTTLEEHMIIKITEFTPPQKAMKCMEIQAYTVVNAKQADKIGDPAPIDSTASDKKGKKRTLADASGSDTDVGGDTNTQQTAPAAKKRSVEPRVIKGIALSVREKTYIMANSNTEATYQEAWFYNDGNLILVKAFSEWRSKLESIRMGQWYSLSNLREADSNTSGFTVGDDTEVEASGDKVPDLPMDLVPIADLSAGEGTSVSGPFFFVAFYILRSDIGSVYLKSDTLGVVVKCGEVVDKLDRNGKPYQ</sequence>
<comment type="caution">
    <text evidence="2">The sequence shown here is derived from an EMBL/GenBank/DDBJ whole genome shotgun (WGS) entry which is preliminary data.</text>
</comment>
<evidence type="ECO:0000256" key="1">
    <source>
        <dbReference type="SAM" id="MobiDB-lite"/>
    </source>
</evidence>